<evidence type="ECO:0000313" key="1">
    <source>
        <dbReference type="EMBL" id="KAJ6635381.1"/>
    </source>
</evidence>
<dbReference type="Proteomes" id="UP001151699">
    <property type="component" value="Chromosome C"/>
</dbReference>
<accession>A0A9Q0RWU1</accession>
<dbReference type="Gene3D" id="3.80.10.10">
    <property type="entry name" value="Ribonuclease Inhibitor"/>
    <property type="match status" value="1"/>
</dbReference>
<feature type="non-terminal residue" evidence="1">
    <location>
        <position position="1"/>
    </location>
</feature>
<reference evidence="1" key="1">
    <citation type="submission" date="2022-07" db="EMBL/GenBank/DDBJ databases">
        <authorList>
            <person name="Trinca V."/>
            <person name="Uliana J.V.C."/>
            <person name="Torres T.T."/>
            <person name="Ward R.J."/>
            <person name="Monesi N."/>
        </authorList>
    </citation>
    <scope>NUCLEOTIDE SEQUENCE</scope>
    <source>
        <strain evidence="1">HSMRA1968</strain>
        <tissue evidence="1">Whole embryos</tissue>
    </source>
</reference>
<dbReference type="InterPro" id="IPR032675">
    <property type="entry name" value="LRR_dom_sf"/>
</dbReference>
<dbReference type="AlphaFoldDB" id="A0A9Q0RWU1"/>
<comment type="caution">
    <text evidence="1">The sequence shown here is derived from an EMBL/GenBank/DDBJ whole genome shotgun (WGS) entry which is preliminary data.</text>
</comment>
<protein>
    <submittedName>
        <fullName evidence="1">Uncharacterized protein</fullName>
    </submittedName>
</protein>
<organism evidence="1 2">
    <name type="scientific">Pseudolycoriella hygida</name>
    <dbReference type="NCBI Taxonomy" id="35572"/>
    <lineage>
        <taxon>Eukaryota</taxon>
        <taxon>Metazoa</taxon>
        <taxon>Ecdysozoa</taxon>
        <taxon>Arthropoda</taxon>
        <taxon>Hexapoda</taxon>
        <taxon>Insecta</taxon>
        <taxon>Pterygota</taxon>
        <taxon>Neoptera</taxon>
        <taxon>Endopterygota</taxon>
        <taxon>Diptera</taxon>
        <taxon>Nematocera</taxon>
        <taxon>Sciaroidea</taxon>
        <taxon>Sciaridae</taxon>
        <taxon>Pseudolycoriella</taxon>
    </lineage>
</organism>
<keyword evidence="2" id="KW-1185">Reference proteome</keyword>
<proteinExistence type="predicted"/>
<dbReference type="SUPFAM" id="SSF52047">
    <property type="entry name" value="RNI-like"/>
    <property type="match status" value="1"/>
</dbReference>
<dbReference type="EMBL" id="WJQU01000004">
    <property type="protein sequence ID" value="KAJ6635381.1"/>
    <property type="molecule type" value="Genomic_DNA"/>
</dbReference>
<feature type="non-terminal residue" evidence="1">
    <location>
        <position position="153"/>
    </location>
</feature>
<evidence type="ECO:0000313" key="2">
    <source>
        <dbReference type="Proteomes" id="UP001151699"/>
    </source>
</evidence>
<dbReference type="OrthoDB" id="8436363at2759"/>
<gene>
    <name evidence="1" type="ORF">Bhyg_13966</name>
</gene>
<name>A0A9Q0RWU1_9DIPT</name>
<sequence length="153" mass="17611">LDYSWNGLSGGDWIKSFKQALLKNVSLELLRIDNNRLSANADEIMSSISKSSSLRELHLGGNPWKEQDWKNILNVYLKQSNLITLELGVHTYLTENCVISIKTIATVNPQLKIVYKGQIKDQKLEEVNFKNILIDRMKTLALQPKKKKLRRNM</sequence>